<feature type="domain" description="N-acetyltransferase" evidence="3">
    <location>
        <begin position="2"/>
        <end position="162"/>
    </location>
</feature>
<dbReference type="STRING" id="27334.A0A0A2K2G7"/>
<dbReference type="VEuPathDB" id="FungiDB:PEXP_015750"/>
<evidence type="ECO:0000256" key="2">
    <source>
        <dbReference type="ARBA" id="ARBA00023315"/>
    </source>
</evidence>
<dbReference type="PANTHER" id="PTHR43877">
    <property type="entry name" value="AMINOALKYLPHOSPHONATE N-ACETYLTRANSFERASE-RELATED-RELATED"/>
    <property type="match status" value="1"/>
</dbReference>
<dbReference type="Gene3D" id="3.40.630.30">
    <property type="match status" value="1"/>
</dbReference>
<gene>
    <name evidence="4" type="ORF">PEX2_014230</name>
</gene>
<organism evidence="4 5">
    <name type="scientific">Penicillium expansum</name>
    <name type="common">Blue mold rot fungus</name>
    <dbReference type="NCBI Taxonomy" id="27334"/>
    <lineage>
        <taxon>Eukaryota</taxon>
        <taxon>Fungi</taxon>
        <taxon>Dikarya</taxon>
        <taxon>Ascomycota</taxon>
        <taxon>Pezizomycotina</taxon>
        <taxon>Eurotiomycetes</taxon>
        <taxon>Eurotiomycetidae</taxon>
        <taxon>Eurotiales</taxon>
        <taxon>Aspergillaceae</taxon>
        <taxon>Penicillium</taxon>
    </lineage>
</organism>
<dbReference type="Proteomes" id="UP000030143">
    <property type="component" value="Unassembled WGS sequence"/>
</dbReference>
<dbReference type="EMBL" id="JQFZ01000027">
    <property type="protein sequence ID" value="KGO61927.1"/>
    <property type="molecule type" value="Genomic_DNA"/>
</dbReference>
<dbReference type="Pfam" id="PF00583">
    <property type="entry name" value="Acetyltransf_1"/>
    <property type="match status" value="1"/>
</dbReference>
<evidence type="ECO:0000313" key="5">
    <source>
        <dbReference type="Proteomes" id="UP000030143"/>
    </source>
</evidence>
<dbReference type="AlphaFoldDB" id="A0A0A2K2G7"/>
<keyword evidence="5" id="KW-1185">Reference proteome</keyword>
<dbReference type="InterPro" id="IPR050832">
    <property type="entry name" value="Bact_Acetyltransf"/>
</dbReference>
<dbReference type="InterPro" id="IPR000182">
    <property type="entry name" value="GNAT_dom"/>
</dbReference>
<proteinExistence type="predicted"/>
<evidence type="ECO:0000256" key="1">
    <source>
        <dbReference type="ARBA" id="ARBA00022679"/>
    </source>
</evidence>
<keyword evidence="2 4" id="KW-0012">Acyltransferase</keyword>
<evidence type="ECO:0000313" key="4">
    <source>
        <dbReference type="EMBL" id="KGO61927.1"/>
    </source>
</evidence>
<dbReference type="GO" id="GO:0016747">
    <property type="term" value="F:acyltransferase activity, transferring groups other than amino-acyl groups"/>
    <property type="evidence" value="ECO:0007669"/>
    <property type="project" value="InterPro"/>
</dbReference>
<dbReference type="RefSeq" id="XP_016602593.1">
    <property type="nucleotide sequence ID" value="XM_016738699.1"/>
</dbReference>
<reference evidence="4 5" key="1">
    <citation type="journal article" date="2015" name="Mol. Plant Microbe Interact.">
        <title>Genome, transcriptome, and functional analyses of Penicillium expansum provide new insights into secondary metabolism and pathogenicity.</title>
        <authorList>
            <person name="Ballester A.R."/>
            <person name="Marcet-Houben M."/>
            <person name="Levin E."/>
            <person name="Sela N."/>
            <person name="Selma-Lazaro C."/>
            <person name="Carmona L."/>
            <person name="Wisniewski M."/>
            <person name="Droby S."/>
            <person name="Gonzalez-Candelas L."/>
            <person name="Gabaldon T."/>
        </authorList>
    </citation>
    <scope>NUCLEOTIDE SEQUENCE [LARGE SCALE GENOMIC DNA]</scope>
    <source>
        <strain evidence="4 5">MD-8</strain>
    </source>
</reference>
<name>A0A0A2K2G7_PENEN</name>
<dbReference type="GeneID" id="27674118"/>
<sequence length="169" mass="18547">MIELRNIGPDEWEVWKYQRLAALTKAPDAFSSKLADWKNASEQQWRNRLSRCGSYQVVASLQGTIVGMAGGVTLAEPGVAELISMWVAPAGRGCGVGDALVAAVQGWAYGTGATILKLSVVENNHPARKLYLRNGFVDAELESSDMEIKDVYRERVMVKKSNRFSPDSV</sequence>
<dbReference type="PANTHER" id="PTHR43877:SF2">
    <property type="entry name" value="AMINOALKYLPHOSPHONATE N-ACETYLTRANSFERASE-RELATED"/>
    <property type="match status" value="1"/>
</dbReference>
<protein>
    <submittedName>
        <fullName evidence="4">Acyl-CoA N-acyltransferase</fullName>
    </submittedName>
</protein>
<dbReference type="SUPFAM" id="SSF55729">
    <property type="entry name" value="Acyl-CoA N-acyltransferases (Nat)"/>
    <property type="match status" value="1"/>
</dbReference>
<comment type="caution">
    <text evidence="4">The sequence shown here is derived from an EMBL/GenBank/DDBJ whole genome shotgun (WGS) entry which is preliminary data.</text>
</comment>
<dbReference type="HOGENOM" id="CLU_013985_19_3_1"/>
<accession>A0A0A2K2G7</accession>
<dbReference type="InterPro" id="IPR016181">
    <property type="entry name" value="Acyl_CoA_acyltransferase"/>
</dbReference>
<dbReference type="CDD" id="cd04301">
    <property type="entry name" value="NAT_SF"/>
    <property type="match status" value="1"/>
</dbReference>
<dbReference type="PROSITE" id="PS51186">
    <property type="entry name" value="GNAT"/>
    <property type="match status" value="1"/>
</dbReference>
<evidence type="ECO:0000259" key="3">
    <source>
        <dbReference type="PROSITE" id="PS51186"/>
    </source>
</evidence>
<keyword evidence="1 4" id="KW-0808">Transferase</keyword>